<dbReference type="Proteomes" id="UP000799755">
    <property type="component" value="Unassembled WGS sequence"/>
</dbReference>
<comment type="caution">
    <text evidence="1">The sequence shown here is derived from an EMBL/GenBank/DDBJ whole genome shotgun (WGS) entry which is preliminary data.</text>
</comment>
<evidence type="ECO:0000313" key="1">
    <source>
        <dbReference type="EMBL" id="KAF2475000.1"/>
    </source>
</evidence>
<keyword evidence="2" id="KW-1185">Reference proteome</keyword>
<accession>A0ACB6R8C3</accession>
<proteinExistence type="predicted"/>
<name>A0ACB6R8C3_9PLEO</name>
<sequence length="301" mass="33889">MVQVGNWLFSPLVQSFPQTVIPNAQVWSVTSNVTDLKYQIEVAWPLEWSSRNTNSTVETMYILDGNALGFGATEAFRRRRPVEFNQPDTIVVSIGYPISDSPYSAQRSIDFQPPWCLNCTAPSAPGVRSGAEDFIKFIDKTLRPWVKQSVFPAVNFHRDAIYGHSFGGLFTLYALISHPTLFDTFLSASPALFWNNGYILTNLTLLNTHNLSKKQKPAYQISYGAIEQFPVKRRTETQADFDFRKSILESMKMTDNCNALYNGLKTSSKLRDVQLHAYPFSDHAAVGGAAISDGIDYFLDW</sequence>
<reference evidence="1" key="1">
    <citation type="journal article" date="2020" name="Stud. Mycol.">
        <title>101 Dothideomycetes genomes: a test case for predicting lifestyles and emergence of pathogens.</title>
        <authorList>
            <person name="Haridas S."/>
            <person name="Albert R."/>
            <person name="Binder M."/>
            <person name="Bloem J."/>
            <person name="Labutti K."/>
            <person name="Salamov A."/>
            <person name="Andreopoulos B."/>
            <person name="Baker S."/>
            <person name="Barry K."/>
            <person name="Bills G."/>
            <person name="Bluhm B."/>
            <person name="Cannon C."/>
            <person name="Castanera R."/>
            <person name="Culley D."/>
            <person name="Daum C."/>
            <person name="Ezra D."/>
            <person name="Gonzalez J."/>
            <person name="Henrissat B."/>
            <person name="Kuo A."/>
            <person name="Liang C."/>
            <person name="Lipzen A."/>
            <person name="Lutzoni F."/>
            <person name="Magnuson J."/>
            <person name="Mondo S."/>
            <person name="Nolan M."/>
            <person name="Ohm R."/>
            <person name="Pangilinan J."/>
            <person name="Park H.-J."/>
            <person name="Ramirez L."/>
            <person name="Alfaro M."/>
            <person name="Sun H."/>
            <person name="Tritt A."/>
            <person name="Yoshinaga Y."/>
            <person name="Zwiers L.-H."/>
            <person name="Turgeon B."/>
            <person name="Goodwin S."/>
            <person name="Spatafora J."/>
            <person name="Crous P."/>
            <person name="Grigoriev I."/>
        </authorList>
    </citation>
    <scope>NUCLEOTIDE SEQUENCE</scope>
    <source>
        <strain evidence="1">ATCC 200398</strain>
    </source>
</reference>
<evidence type="ECO:0000313" key="2">
    <source>
        <dbReference type="Proteomes" id="UP000799755"/>
    </source>
</evidence>
<gene>
    <name evidence="1" type="ORF">BDR25DRAFT_280641</name>
</gene>
<protein>
    <submittedName>
        <fullName evidence="1">Alpha/beta-hydrolase</fullName>
    </submittedName>
</protein>
<organism evidence="1 2">
    <name type="scientific">Lindgomyces ingoldianus</name>
    <dbReference type="NCBI Taxonomy" id="673940"/>
    <lineage>
        <taxon>Eukaryota</taxon>
        <taxon>Fungi</taxon>
        <taxon>Dikarya</taxon>
        <taxon>Ascomycota</taxon>
        <taxon>Pezizomycotina</taxon>
        <taxon>Dothideomycetes</taxon>
        <taxon>Pleosporomycetidae</taxon>
        <taxon>Pleosporales</taxon>
        <taxon>Lindgomycetaceae</taxon>
        <taxon>Lindgomyces</taxon>
    </lineage>
</organism>
<dbReference type="EMBL" id="MU003497">
    <property type="protein sequence ID" value="KAF2475000.1"/>
    <property type="molecule type" value="Genomic_DNA"/>
</dbReference>